<proteinExistence type="predicted"/>
<dbReference type="Proteomes" id="UP000237344">
    <property type="component" value="Unassembled WGS sequence"/>
</dbReference>
<comment type="caution">
    <text evidence="1">The sequence shown here is derived from an EMBL/GenBank/DDBJ whole genome shotgun (WGS) entry which is preliminary data.</text>
</comment>
<evidence type="ECO:0008006" key="3">
    <source>
        <dbReference type="Google" id="ProtNLM"/>
    </source>
</evidence>
<dbReference type="InterPro" id="IPR052517">
    <property type="entry name" value="GlcG_carb_metab_protein"/>
</dbReference>
<dbReference type="EMBL" id="POTC01000029">
    <property type="protein sequence ID" value="POF62248.1"/>
    <property type="molecule type" value="Genomic_DNA"/>
</dbReference>
<dbReference type="InterPro" id="IPR038084">
    <property type="entry name" value="PduO/GlcC-like_sf"/>
</dbReference>
<gene>
    <name evidence="1" type="ORF">KMAL_21060</name>
</gene>
<organism evidence="1 2">
    <name type="scientific">Novacetimonas maltaceti</name>
    <dbReference type="NCBI Taxonomy" id="1203393"/>
    <lineage>
        <taxon>Bacteria</taxon>
        <taxon>Pseudomonadati</taxon>
        <taxon>Pseudomonadota</taxon>
        <taxon>Alphaproteobacteria</taxon>
        <taxon>Acetobacterales</taxon>
        <taxon>Acetobacteraceae</taxon>
        <taxon>Novacetimonas</taxon>
    </lineage>
</organism>
<evidence type="ECO:0000313" key="1">
    <source>
        <dbReference type="EMBL" id="POF62248.1"/>
    </source>
</evidence>
<dbReference type="SUPFAM" id="SSF143744">
    <property type="entry name" value="GlcG-like"/>
    <property type="match status" value="1"/>
</dbReference>
<keyword evidence="2" id="KW-1185">Reference proteome</keyword>
<protein>
    <recommendedName>
        <fullName evidence="3">Heme-binding protein</fullName>
    </recommendedName>
</protein>
<accession>A0A2S3W092</accession>
<dbReference type="Pfam" id="PF03928">
    <property type="entry name" value="HbpS-like"/>
    <property type="match status" value="1"/>
</dbReference>
<reference evidence="1 2" key="1">
    <citation type="submission" date="2018-01" db="EMBL/GenBank/DDBJ databases">
        <title>Draft Genome Sequence of Komagataeibacter maltaceti LMG 1529, a Vinegar Producing Acetic Acid Bacterium Isolated from Malt Vinegar Brewery Acetifiers.</title>
        <authorList>
            <person name="Zhang Q."/>
            <person name="Hollensteiner J."/>
            <person name="Poehlein A."/>
            <person name="Daniel R."/>
        </authorList>
    </citation>
    <scope>NUCLEOTIDE SEQUENCE [LARGE SCALE GENOMIC DNA]</scope>
    <source>
        <strain evidence="1 2">LMG 1529</strain>
    </source>
</reference>
<dbReference type="PANTHER" id="PTHR34309:SF1">
    <property type="entry name" value="PROTEIN GLCG"/>
    <property type="match status" value="1"/>
</dbReference>
<sequence>MMVIIVRFSSTKAVMDAMKLSCATLILNTALAEAQKRGVSVCISIVDAAAWPVAFMRMDGAPLGVIDVSSKKARTAALFQMDSADFAKVAHPDAGAYTLENTNGGLTSFGGGLVLKAADGTVVGGIGVSGAATQDDIDIARIAANTLTA</sequence>
<dbReference type="PANTHER" id="PTHR34309">
    <property type="entry name" value="SLR1406 PROTEIN"/>
    <property type="match status" value="1"/>
</dbReference>
<evidence type="ECO:0000313" key="2">
    <source>
        <dbReference type="Proteomes" id="UP000237344"/>
    </source>
</evidence>
<dbReference type="Gene3D" id="3.30.450.150">
    <property type="entry name" value="Haem-degrading domain"/>
    <property type="match status" value="1"/>
</dbReference>
<dbReference type="AlphaFoldDB" id="A0A2S3W092"/>
<dbReference type="InterPro" id="IPR005624">
    <property type="entry name" value="PduO/GlcC-like"/>
</dbReference>
<name>A0A2S3W092_9PROT</name>